<dbReference type="CDD" id="cd00093">
    <property type="entry name" value="HTH_XRE"/>
    <property type="match status" value="1"/>
</dbReference>
<accession>A0A6M1SLX2</accession>
<dbReference type="EMBL" id="JAALFG010000001">
    <property type="protein sequence ID" value="NGP16532.1"/>
    <property type="molecule type" value="Genomic_DNA"/>
</dbReference>
<dbReference type="GO" id="GO:0003677">
    <property type="term" value="F:DNA binding"/>
    <property type="evidence" value="ECO:0007669"/>
    <property type="project" value="InterPro"/>
</dbReference>
<feature type="domain" description="HTH cro/C1-type" evidence="1">
    <location>
        <begin position="13"/>
        <end position="67"/>
    </location>
</feature>
<dbReference type="SMART" id="SM00530">
    <property type="entry name" value="HTH_XRE"/>
    <property type="match status" value="1"/>
</dbReference>
<proteinExistence type="predicted"/>
<dbReference type="AlphaFoldDB" id="A0A6M1SLX2"/>
<comment type="caution">
    <text evidence="2">The sequence shown here is derived from an EMBL/GenBank/DDBJ whole genome shotgun (WGS) entry which is preliminary data.</text>
</comment>
<evidence type="ECO:0000259" key="1">
    <source>
        <dbReference type="PROSITE" id="PS50943"/>
    </source>
</evidence>
<evidence type="ECO:0000313" key="3">
    <source>
        <dbReference type="Proteomes" id="UP000474802"/>
    </source>
</evidence>
<dbReference type="RefSeq" id="WP_164532786.1">
    <property type="nucleotide sequence ID" value="NZ_JAALFG010000001.1"/>
</dbReference>
<dbReference type="PROSITE" id="PS50943">
    <property type="entry name" value="HTH_CROC1"/>
    <property type="match status" value="1"/>
</dbReference>
<dbReference type="InterPro" id="IPR010982">
    <property type="entry name" value="Lambda_DNA-bd_dom_sf"/>
</dbReference>
<keyword evidence="3" id="KW-1185">Reference proteome</keyword>
<dbReference type="Gene3D" id="1.10.260.40">
    <property type="entry name" value="lambda repressor-like DNA-binding domains"/>
    <property type="match status" value="1"/>
</dbReference>
<dbReference type="Pfam" id="PF13560">
    <property type="entry name" value="HTH_31"/>
    <property type="match status" value="1"/>
</dbReference>
<evidence type="ECO:0000313" key="2">
    <source>
        <dbReference type="EMBL" id="NGP16532.1"/>
    </source>
</evidence>
<gene>
    <name evidence="2" type="ORF">G5575_01480</name>
</gene>
<dbReference type="InterPro" id="IPR001387">
    <property type="entry name" value="Cro/C1-type_HTH"/>
</dbReference>
<dbReference type="Proteomes" id="UP000474802">
    <property type="component" value="Unassembled WGS sequence"/>
</dbReference>
<protein>
    <submittedName>
        <fullName evidence="2">Helix-turn-helix domain-containing protein</fullName>
    </submittedName>
</protein>
<sequence>MTAKPEQVQGRHLRAARTLLTWTKAQAAEECGVGVNTIGRFEDGSSGLTPRTVADIVRAFEANGVMFITTDFGSGVVLKQEADAE</sequence>
<dbReference type="SUPFAM" id="SSF47413">
    <property type="entry name" value="lambda repressor-like DNA-binding domains"/>
    <property type="match status" value="1"/>
</dbReference>
<name>A0A6M1SLX2_9HYPH</name>
<reference evidence="2 3" key="2">
    <citation type="submission" date="2020-03" db="EMBL/GenBank/DDBJ databases">
        <title>Devosia chinhatensis sp. nov., isolated from a hexachlorocyclohexane (HCH) dump site in India.</title>
        <authorList>
            <person name="Kumar M."/>
            <person name="Lal R."/>
        </authorList>
    </citation>
    <scope>NUCLEOTIDE SEQUENCE [LARGE SCALE GENOMIC DNA]</scope>
    <source>
        <strain evidence="2 3">H239</strain>
    </source>
</reference>
<reference evidence="2 3" key="1">
    <citation type="submission" date="2020-02" db="EMBL/GenBank/DDBJ databases">
        <authorList>
            <person name="Khan S.A."/>
            <person name="Jeon C.O."/>
            <person name="Chun B.H."/>
        </authorList>
    </citation>
    <scope>NUCLEOTIDE SEQUENCE [LARGE SCALE GENOMIC DNA]</scope>
    <source>
        <strain evidence="2 3">H239</strain>
    </source>
</reference>
<organism evidence="2 3">
    <name type="scientific">Devosia aurantiaca</name>
    <dbReference type="NCBI Taxonomy" id="2714858"/>
    <lineage>
        <taxon>Bacteria</taxon>
        <taxon>Pseudomonadati</taxon>
        <taxon>Pseudomonadota</taxon>
        <taxon>Alphaproteobacteria</taxon>
        <taxon>Hyphomicrobiales</taxon>
        <taxon>Devosiaceae</taxon>
        <taxon>Devosia</taxon>
    </lineage>
</organism>